<sequence length="959" mass="110633">MYSSGTAYDSETDEEIPSIFVDEHLLPTTTFSRPNDNDTEHLTDINIYSEAQSFSRYDFSDLTVEEPENLRNFEVWTANMEEEMDSVDMSVDDDRYLDEQLQVVPQGLILNSNLYLSNQQWNTIVYTPEFTFYCAVCASYCDDTEHIILDSHKHNLSKHKPLYKYDLSIVRKIIDYLHCGVCNLLFHESQEDDHFASKDHEDKMLFAINKASDIMYDSNINNDKTETYHFSAKAINNNNIDVPSSDDDDNESNSDFNDYGNSYGALKYVENEVDEDDDDFYDNVEPPLTLEHSYASMARRPKTDELPKVLEIDLGNKKVTVNYNSWNMVINPKPNRYYCMVCTTFGHIRVQAEHCRSLEHVERLAKCRLIDAYDLHLVRQVDDKLYHCGHCNNLQLIHDMPSHIEAHHPNRPSTDSPAKPSTPLKTPSKIRPTVFNDKENCKNMINNNTVKQLNFDNENSLQSKNNKHQNISQEKLQMCQDMLLANSNIFDDIVICTYGKKITISKMAYNIMCERENDFYCGLCETMVEQECIKDHVNDLQHIFLLQNTPFIEAFNVHLFRQIREALHCALCNVLIQLIPAMISSHKFEPKHANRVLEAVRDIPKEKTPVSIKETKPVDTGKKTMEVATVNNKYNEANGNKAVTVSEEGKNDDTDSDEDVDEFMIEDFDFEEHVYVKLGNSFAKVTNTAYNTLVAVGDGTRYCFVCSAVVDREVKKHVDSRGHVDNIDKYMFVEKYKEDLLRQIYLTYHCCICNVLISRKQLSQHLSWPTHVIQAENTKISAKQRKTDIKNGLKQYNINTVKENIYLNETEAKVKIHLNVAMEKDNIDVARKNKIVIFNSNVLKISFDAWHSLSELPEGWKCKMCQCEFSGMELGNHIASEWHVGSLEKFDLKCSLALMRKINDTLMNCVMCNAEIPNKESIMQEHVHGKKHKKVFQNILDESAVANSYTDCDENVLQL</sequence>
<comment type="caution">
    <text evidence="1">The sequence shown here is derived from an EMBL/GenBank/DDBJ whole genome shotgun (WGS) entry which is preliminary data.</text>
</comment>
<evidence type="ECO:0000313" key="1">
    <source>
        <dbReference type="EMBL" id="KAI8431382.1"/>
    </source>
</evidence>
<accession>A0ACC0K4P0</accession>
<proteinExistence type="predicted"/>
<evidence type="ECO:0000313" key="2">
    <source>
        <dbReference type="Proteomes" id="UP001064048"/>
    </source>
</evidence>
<dbReference type="EMBL" id="CM046130">
    <property type="protein sequence ID" value="KAI8431382.1"/>
    <property type="molecule type" value="Genomic_DNA"/>
</dbReference>
<reference evidence="1 2" key="1">
    <citation type="journal article" date="2022" name="Genome Biol. Evol.">
        <title>The Spruce Budworm Genome: Reconstructing the Evolutionary History of Antifreeze Proteins.</title>
        <authorList>
            <person name="Beliveau C."/>
            <person name="Gagne P."/>
            <person name="Picq S."/>
            <person name="Vernygora O."/>
            <person name="Keeling C.I."/>
            <person name="Pinkney K."/>
            <person name="Doucet D."/>
            <person name="Wen F."/>
            <person name="Johnston J.S."/>
            <person name="Maaroufi H."/>
            <person name="Boyle B."/>
            <person name="Laroche J."/>
            <person name="Dewar K."/>
            <person name="Juretic N."/>
            <person name="Blackburn G."/>
            <person name="Nisole A."/>
            <person name="Brunet B."/>
            <person name="Brandao M."/>
            <person name="Lumley L."/>
            <person name="Duan J."/>
            <person name="Quan G."/>
            <person name="Lucarotti C.J."/>
            <person name="Roe A.D."/>
            <person name="Sperling F.A.H."/>
            <person name="Levesque R.C."/>
            <person name="Cusson M."/>
        </authorList>
    </citation>
    <scope>NUCLEOTIDE SEQUENCE [LARGE SCALE GENOMIC DNA]</scope>
    <source>
        <strain evidence="1">Glfc:IPQL:Cfum</strain>
    </source>
</reference>
<dbReference type="Proteomes" id="UP001064048">
    <property type="component" value="Chromosome 30"/>
</dbReference>
<keyword evidence="2" id="KW-1185">Reference proteome</keyword>
<protein>
    <submittedName>
        <fullName evidence="1">Uncharacterized protein</fullName>
    </submittedName>
</protein>
<organism evidence="1 2">
    <name type="scientific">Choristoneura fumiferana</name>
    <name type="common">Spruce budworm moth</name>
    <name type="synonym">Archips fumiferana</name>
    <dbReference type="NCBI Taxonomy" id="7141"/>
    <lineage>
        <taxon>Eukaryota</taxon>
        <taxon>Metazoa</taxon>
        <taxon>Ecdysozoa</taxon>
        <taxon>Arthropoda</taxon>
        <taxon>Hexapoda</taxon>
        <taxon>Insecta</taxon>
        <taxon>Pterygota</taxon>
        <taxon>Neoptera</taxon>
        <taxon>Endopterygota</taxon>
        <taxon>Lepidoptera</taxon>
        <taxon>Glossata</taxon>
        <taxon>Ditrysia</taxon>
        <taxon>Tortricoidea</taxon>
        <taxon>Tortricidae</taxon>
        <taxon>Tortricinae</taxon>
        <taxon>Choristoneura</taxon>
    </lineage>
</organism>
<gene>
    <name evidence="1" type="ORF">MSG28_015916</name>
</gene>
<name>A0ACC0K4P0_CHOFU</name>